<name>D7AYQ4_NOCDD</name>
<dbReference type="EMBL" id="CP002040">
    <property type="protein sequence ID" value="ADH68066.1"/>
    <property type="molecule type" value="Genomic_DNA"/>
</dbReference>
<evidence type="ECO:0000313" key="2">
    <source>
        <dbReference type="Proteomes" id="UP000002219"/>
    </source>
</evidence>
<dbReference type="KEGG" id="nda:Ndas_2649"/>
<dbReference type="AlphaFoldDB" id="D7AYQ4"/>
<organism evidence="1 2">
    <name type="scientific">Nocardiopsis dassonvillei (strain ATCC 23218 / DSM 43111 / CIP 107115 / JCM 7437 / KCTC 9190 / NBRC 14626 / NCTC 10488 / NRRL B-5397 / IMRU 509)</name>
    <name type="common">Actinomadura dassonvillei</name>
    <dbReference type="NCBI Taxonomy" id="446468"/>
    <lineage>
        <taxon>Bacteria</taxon>
        <taxon>Bacillati</taxon>
        <taxon>Actinomycetota</taxon>
        <taxon>Actinomycetes</taxon>
        <taxon>Streptosporangiales</taxon>
        <taxon>Nocardiopsidaceae</taxon>
        <taxon>Nocardiopsis</taxon>
    </lineage>
</organism>
<protein>
    <submittedName>
        <fullName evidence="1">Uncharacterized protein</fullName>
    </submittedName>
</protein>
<dbReference type="GeneID" id="91485217"/>
<dbReference type="HOGENOM" id="CLU_3155448_0_0_11"/>
<gene>
    <name evidence="1" type="ordered locus">Ndas_2649</name>
</gene>
<proteinExistence type="predicted"/>
<evidence type="ECO:0000313" key="1">
    <source>
        <dbReference type="EMBL" id="ADH68066.1"/>
    </source>
</evidence>
<keyword evidence="2" id="KW-1185">Reference proteome</keyword>
<dbReference type="STRING" id="446468.Ndas_2649"/>
<reference evidence="1 2" key="1">
    <citation type="journal article" date="2010" name="Stand. Genomic Sci.">
        <title>Complete genome sequence of Nocardiopsis dassonvillei type strain (IMRU 509).</title>
        <authorList>
            <person name="Sun H."/>
            <person name="Lapidus A."/>
            <person name="Nolan M."/>
            <person name="Lucas S."/>
            <person name="Del Rio T.G."/>
            <person name="Tice H."/>
            <person name="Cheng J.F."/>
            <person name="Tapia R."/>
            <person name="Han C."/>
            <person name="Goodwin L."/>
            <person name="Pitluck S."/>
            <person name="Pagani I."/>
            <person name="Ivanova N."/>
            <person name="Mavromatis K."/>
            <person name="Mikhailova N."/>
            <person name="Pati A."/>
            <person name="Chen A."/>
            <person name="Palaniappan K."/>
            <person name="Land M."/>
            <person name="Hauser L."/>
            <person name="Chang Y.J."/>
            <person name="Jeffries C.D."/>
            <person name="Djao O.D."/>
            <person name="Rohde M."/>
            <person name="Sikorski J."/>
            <person name="Goker M."/>
            <person name="Woyke T."/>
            <person name="Bristow J."/>
            <person name="Eisen J.A."/>
            <person name="Markowitz V."/>
            <person name="Hugenholtz P."/>
            <person name="Kyrpides N.C."/>
            <person name="Klenk H.P."/>
        </authorList>
    </citation>
    <scope>NUCLEOTIDE SEQUENCE [LARGE SCALE GENOMIC DNA]</scope>
    <source>
        <strain evidence="2">ATCC 23218 / DSM 43111 / CIP 107115 / JCM 7437 / KCTC 9190 / NBRC 14626 / NCTC 10488 / NRRL B-5397 / IMRU 509</strain>
    </source>
</reference>
<dbReference type="Proteomes" id="UP000002219">
    <property type="component" value="Chromosome 1"/>
</dbReference>
<dbReference type="RefSeq" id="WP_013153673.1">
    <property type="nucleotide sequence ID" value="NC_014210.1"/>
</dbReference>
<accession>D7AYQ4</accession>
<sequence length="48" mass="5133">MTAGHQDRFTRLLTESGFAPVDLGTLREGGALMPLGGALNGKHFLFQC</sequence>